<dbReference type="PANTHER" id="PTHR48075:SF5">
    <property type="entry name" value="3-HYDROXYBUTYRYL-COA DEHYDROGENASE"/>
    <property type="match status" value="1"/>
</dbReference>
<reference evidence="7 8" key="1">
    <citation type="submission" date="2019-06" db="EMBL/GenBank/DDBJ databases">
        <title>Description of Kitasatospora acidophila sp. nov. isolated from pine grove soil, and reclassification of Streptomyces novaecaesareae to Kitasatospora novaeceasareae comb. nov.</title>
        <authorList>
            <person name="Kim M.J."/>
        </authorList>
    </citation>
    <scope>NUCLEOTIDE SEQUENCE [LARGE SCALE GENOMIC DNA]</scope>
    <source>
        <strain evidence="7 8">MMS16-CNU292</strain>
    </source>
</reference>
<proteinExistence type="inferred from homology"/>
<feature type="domain" description="3-hydroxyacyl-CoA dehydrogenase NAD binding" evidence="6">
    <location>
        <begin position="11"/>
        <end position="183"/>
    </location>
</feature>
<name>A0A540W183_9ACTN</name>
<dbReference type="AlphaFoldDB" id="A0A540W183"/>
<evidence type="ECO:0000256" key="4">
    <source>
        <dbReference type="SAM" id="Phobius"/>
    </source>
</evidence>
<feature type="domain" description="3-hydroxyacyl-CoA dehydrogenase C-terminal" evidence="5">
    <location>
        <begin position="189"/>
        <end position="255"/>
    </location>
</feature>
<keyword evidence="4" id="KW-1133">Transmembrane helix</keyword>
<keyword evidence="4" id="KW-0812">Transmembrane</keyword>
<dbReference type="InterPro" id="IPR006176">
    <property type="entry name" value="3-OHacyl-CoA_DH_NAD-bd"/>
</dbReference>
<dbReference type="GO" id="GO:0016616">
    <property type="term" value="F:oxidoreductase activity, acting on the CH-OH group of donors, NAD or NADP as acceptor"/>
    <property type="evidence" value="ECO:0007669"/>
    <property type="project" value="InterPro"/>
</dbReference>
<keyword evidence="8" id="KW-1185">Reference proteome</keyword>
<feature type="transmembrane region" description="Helical" evidence="4">
    <location>
        <begin position="12"/>
        <end position="32"/>
    </location>
</feature>
<dbReference type="InterPro" id="IPR008927">
    <property type="entry name" value="6-PGluconate_DH-like_C_sf"/>
</dbReference>
<dbReference type="Pfam" id="PF00725">
    <property type="entry name" value="3HCDH"/>
    <property type="match status" value="1"/>
</dbReference>
<dbReference type="InterPro" id="IPR006108">
    <property type="entry name" value="3HC_DH_C"/>
</dbReference>
<dbReference type="RefSeq" id="WP_141633470.1">
    <property type="nucleotide sequence ID" value="NZ_VIGB01000003.1"/>
</dbReference>
<sequence length="313" mass="33555">MTISETRYSRVAVVGAGTIGASWAALFLAHGLHVTVSDPRPDLEEYVTGQLTALTPTLAALGPPTEALTARLEFEPDVEKAVAEAEVVQESGPDDLNLKQELFARLEAATRPGTLLLSSTSGIRATDFTARMADPGRVAVGHPFNPPHLIPLVEIVPGEHTEAATLEDAAAFYRQVGKQPLILRREIPGFVANRLQSALFREAVHLVTTGVVSLEDLDTIVTSSIGLRWAAGGPFLTFNLGGGPGGFEHFLKHLGPGMEMLWQLLGKPSFDEATIATLSAQEREAYGDRTYDQLGAARDRDQLALMAALRNAN</sequence>
<organism evidence="7 8">
    <name type="scientific">Kitasatospora acidiphila</name>
    <dbReference type="NCBI Taxonomy" id="2567942"/>
    <lineage>
        <taxon>Bacteria</taxon>
        <taxon>Bacillati</taxon>
        <taxon>Actinomycetota</taxon>
        <taxon>Actinomycetes</taxon>
        <taxon>Kitasatosporales</taxon>
        <taxon>Streptomycetaceae</taxon>
        <taxon>Kitasatospora</taxon>
    </lineage>
</organism>
<dbReference type="GO" id="GO:0070403">
    <property type="term" value="F:NAD+ binding"/>
    <property type="evidence" value="ECO:0007669"/>
    <property type="project" value="InterPro"/>
</dbReference>
<evidence type="ECO:0000256" key="1">
    <source>
        <dbReference type="ARBA" id="ARBA00005086"/>
    </source>
</evidence>
<dbReference type="InterPro" id="IPR036291">
    <property type="entry name" value="NAD(P)-bd_dom_sf"/>
</dbReference>
<dbReference type="PROSITE" id="PS00067">
    <property type="entry name" value="3HCDH"/>
    <property type="match status" value="1"/>
</dbReference>
<evidence type="ECO:0000259" key="6">
    <source>
        <dbReference type="Pfam" id="PF02737"/>
    </source>
</evidence>
<dbReference type="OrthoDB" id="9771883at2"/>
<evidence type="ECO:0000256" key="2">
    <source>
        <dbReference type="ARBA" id="ARBA00009463"/>
    </source>
</evidence>
<dbReference type="SUPFAM" id="SSF48179">
    <property type="entry name" value="6-phosphogluconate dehydrogenase C-terminal domain-like"/>
    <property type="match status" value="1"/>
</dbReference>
<dbReference type="InterPro" id="IPR006180">
    <property type="entry name" value="3-OHacyl-CoA_DH_CS"/>
</dbReference>
<gene>
    <name evidence="7" type="ORF">E6W39_11565</name>
</gene>
<comment type="caution">
    <text evidence="7">The sequence shown here is derived from an EMBL/GenBank/DDBJ whole genome shotgun (WGS) entry which is preliminary data.</text>
</comment>
<comment type="similarity">
    <text evidence="2">Belongs to the 3-hydroxyacyl-CoA dehydrogenase family.</text>
</comment>
<keyword evidence="3" id="KW-0560">Oxidoreductase</keyword>
<dbReference type="InterPro" id="IPR013328">
    <property type="entry name" value="6PGD_dom2"/>
</dbReference>
<evidence type="ECO:0000259" key="5">
    <source>
        <dbReference type="Pfam" id="PF00725"/>
    </source>
</evidence>
<evidence type="ECO:0000256" key="3">
    <source>
        <dbReference type="ARBA" id="ARBA00023002"/>
    </source>
</evidence>
<accession>A0A540W183</accession>
<dbReference type="Gene3D" id="3.40.50.720">
    <property type="entry name" value="NAD(P)-binding Rossmann-like Domain"/>
    <property type="match status" value="1"/>
</dbReference>
<keyword evidence="4" id="KW-0472">Membrane</keyword>
<comment type="pathway">
    <text evidence="1">Lipid metabolism; butanoate metabolism.</text>
</comment>
<evidence type="ECO:0000313" key="8">
    <source>
        <dbReference type="Proteomes" id="UP000319103"/>
    </source>
</evidence>
<evidence type="ECO:0000313" key="7">
    <source>
        <dbReference type="EMBL" id="TQF02780.1"/>
    </source>
</evidence>
<dbReference type="PANTHER" id="PTHR48075">
    <property type="entry name" value="3-HYDROXYACYL-COA DEHYDROGENASE FAMILY PROTEIN"/>
    <property type="match status" value="1"/>
</dbReference>
<protein>
    <submittedName>
        <fullName evidence="7">Hydroxylacyl-CoA dehydrogenase</fullName>
    </submittedName>
</protein>
<dbReference type="Proteomes" id="UP000319103">
    <property type="component" value="Unassembled WGS sequence"/>
</dbReference>
<dbReference type="GO" id="GO:0006631">
    <property type="term" value="P:fatty acid metabolic process"/>
    <property type="evidence" value="ECO:0007669"/>
    <property type="project" value="InterPro"/>
</dbReference>
<dbReference type="EMBL" id="VIGB01000003">
    <property type="protein sequence ID" value="TQF02780.1"/>
    <property type="molecule type" value="Genomic_DNA"/>
</dbReference>
<dbReference type="SUPFAM" id="SSF51735">
    <property type="entry name" value="NAD(P)-binding Rossmann-fold domains"/>
    <property type="match status" value="1"/>
</dbReference>
<dbReference type="Gene3D" id="1.10.1040.10">
    <property type="entry name" value="N-(1-d-carboxylethyl)-l-norvaline Dehydrogenase, domain 2"/>
    <property type="match status" value="1"/>
</dbReference>
<dbReference type="Pfam" id="PF02737">
    <property type="entry name" value="3HCDH_N"/>
    <property type="match status" value="1"/>
</dbReference>